<keyword evidence="1" id="KW-0812">Transmembrane</keyword>
<dbReference type="RefSeq" id="WP_080180115.1">
    <property type="nucleotide sequence ID" value="NZ_CADFGN010000015.1"/>
</dbReference>
<gene>
    <name evidence="3" type="ORF">SAMN05216550_12374</name>
</gene>
<dbReference type="InterPro" id="IPR029058">
    <property type="entry name" value="AB_hydrolase_fold"/>
</dbReference>
<dbReference type="SUPFAM" id="SSF53474">
    <property type="entry name" value="alpha/beta-Hydrolases"/>
    <property type="match status" value="1"/>
</dbReference>
<evidence type="ECO:0000313" key="4">
    <source>
        <dbReference type="Proteomes" id="UP000183529"/>
    </source>
</evidence>
<proteinExistence type="predicted"/>
<dbReference type="Pfam" id="PF00975">
    <property type="entry name" value="Thioesterase"/>
    <property type="match status" value="1"/>
</dbReference>
<evidence type="ECO:0000313" key="3">
    <source>
        <dbReference type="EMBL" id="SEK13062.1"/>
    </source>
</evidence>
<dbReference type="Gene3D" id="3.40.50.1820">
    <property type="entry name" value="alpha/beta hydrolase"/>
    <property type="match status" value="1"/>
</dbReference>
<evidence type="ECO:0000256" key="1">
    <source>
        <dbReference type="SAM" id="Phobius"/>
    </source>
</evidence>
<dbReference type="AlphaFoldDB" id="A0AAQ1GN02"/>
<dbReference type="EMBL" id="FNZM01000023">
    <property type="protein sequence ID" value="SEK13062.1"/>
    <property type="molecule type" value="Genomic_DNA"/>
</dbReference>
<dbReference type="Proteomes" id="UP000183529">
    <property type="component" value="Unassembled WGS sequence"/>
</dbReference>
<organism evidence="3 4">
    <name type="scientific">Paraburkholderia tropica</name>
    <dbReference type="NCBI Taxonomy" id="92647"/>
    <lineage>
        <taxon>Bacteria</taxon>
        <taxon>Pseudomonadati</taxon>
        <taxon>Pseudomonadota</taxon>
        <taxon>Betaproteobacteria</taxon>
        <taxon>Burkholderiales</taxon>
        <taxon>Burkholderiaceae</taxon>
        <taxon>Paraburkholderia</taxon>
    </lineage>
</organism>
<reference evidence="3 4" key="1">
    <citation type="submission" date="2016-10" db="EMBL/GenBank/DDBJ databases">
        <authorList>
            <person name="Varghese N."/>
            <person name="Submissions S."/>
        </authorList>
    </citation>
    <scope>NUCLEOTIDE SEQUENCE [LARGE SCALE GENOMIC DNA]</scope>
    <source>
        <strain evidence="3 4">LMG 22274</strain>
    </source>
</reference>
<name>A0AAQ1GN02_9BURK</name>
<feature type="domain" description="Thioesterase" evidence="2">
    <location>
        <begin position="17"/>
        <end position="110"/>
    </location>
</feature>
<comment type="caution">
    <text evidence="3">The sequence shown here is derived from an EMBL/GenBank/DDBJ whole genome shotgun (WGS) entry which is preliminary data.</text>
</comment>
<protein>
    <submittedName>
        <fullName evidence="3">Thioesterase domain-containing protein</fullName>
    </submittedName>
</protein>
<accession>A0AAQ1GN02</accession>
<dbReference type="InterPro" id="IPR001031">
    <property type="entry name" value="Thioesterase"/>
</dbReference>
<keyword evidence="1" id="KW-0472">Membrane</keyword>
<feature type="transmembrane region" description="Helical" evidence="1">
    <location>
        <begin position="82"/>
        <end position="101"/>
    </location>
</feature>
<sequence length="239" mass="26951">MNRNSVVAMSPDGDGCPVVLVHALAGSIMFYRSLAKKLVGQRALFAIEASGLRIGETPLCSVQEMALRYHADIRRSPIGDKFVLGGFCFGCLVALELAAIYQMNGILLPPLVLIFPSLGRSFMTCDEQEFFSLESARRAIDRLPENRRFSALAFFDRLRDVYAVHARAMKSHTLKRVKCDVRIIIPRDLPDEDFYMMRRQFDAAIFGSIEYVKIDVEKNSAFEDEVALESIFQILKSID</sequence>
<keyword evidence="1" id="KW-1133">Transmembrane helix</keyword>
<evidence type="ECO:0000259" key="2">
    <source>
        <dbReference type="Pfam" id="PF00975"/>
    </source>
</evidence>